<dbReference type="SMART" id="SM00254">
    <property type="entry name" value="ShKT"/>
    <property type="match status" value="6"/>
</dbReference>
<feature type="region of interest" description="Disordered" evidence="2">
    <location>
        <begin position="321"/>
        <end position="367"/>
    </location>
</feature>
<dbReference type="Proteomes" id="UP000024404">
    <property type="component" value="Unassembled WGS sequence"/>
</dbReference>
<evidence type="ECO:0000259" key="4">
    <source>
        <dbReference type="PROSITE" id="PS51670"/>
    </source>
</evidence>
<dbReference type="InterPro" id="IPR003582">
    <property type="entry name" value="ShKT_dom"/>
</dbReference>
<dbReference type="SMR" id="A0A2K6VUT6"/>
<comment type="caution">
    <text evidence="1">Lacks conserved residue(s) required for the propagation of feature annotation.</text>
</comment>
<dbReference type="PANTHER" id="PTHR21724">
    <property type="entry name" value="SHKT DOMAIN-CONTAINING PROTEIN"/>
    <property type="match status" value="1"/>
</dbReference>
<evidence type="ECO:0000256" key="3">
    <source>
        <dbReference type="SAM" id="SignalP"/>
    </source>
</evidence>
<organism evidence="5 6">
    <name type="scientific">Onchocerca volvulus</name>
    <dbReference type="NCBI Taxonomy" id="6282"/>
    <lineage>
        <taxon>Eukaryota</taxon>
        <taxon>Metazoa</taxon>
        <taxon>Ecdysozoa</taxon>
        <taxon>Nematoda</taxon>
        <taxon>Chromadorea</taxon>
        <taxon>Rhabditida</taxon>
        <taxon>Spirurina</taxon>
        <taxon>Spiruromorpha</taxon>
        <taxon>Filarioidea</taxon>
        <taxon>Onchocercidae</taxon>
        <taxon>Onchocerca</taxon>
    </lineage>
</organism>
<dbReference type="AlphaFoldDB" id="A0A2K6VUT6"/>
<feature type="compositionally biased region" description="Low complexity" evidence="2">
    <location>
        <begin position="72"/>
        <end position="91"/>
    </location>
</feature>
<feature type="region of interest" description="Disordered" evidence="2">
    <location>
        <begin position="72"/>
        <end position="96"/>
    </location>
</feature>
<proteinExistence type="predicted"/>
<evidence type="ECO:0000256" key="1">
    <source>
        <dbReference type="PROSITE-ProRule" id="PRU01005"/>
    </source>
</evidence>
<sequence>MFRLIFLPLLIGTISGANTGILHSSSKSGLCYDKDLDCSDDICQNYPYTAKERCPKFCGLCHDSSIGSSDRLSSGFSSSHQQSSSSSSSKSGITESTTIKKESRSFCVDKNSDCTMEICRNYPYTAKERCAKTCGLCSGDTSSSGTTSGHRTIMGIDKFKGETTSLSPPRRGNEPFSSGLCFDKSLDCRRETCRDFPFTAKEECAKTCGYCSGDGAMSSSSSGTAFGTLSPSRHASIRTNERGGITGSSISRHSAKHERYDTSHTTPQYSILAKDKELKCIDLNTDCNQQICNDYPYTAKQRCAKTCGFCRKQQTDGGTTNVGDRYSFTDKSRSRTPESDLSSSRGSKPSAITAGCRDESPHCSEQSCLDRPYTARTKCAKTCGFCGQSLPGSTVDLDESSPVDNSDRGDVITLDDNDDDAGTTQSTTFGRHSPSRGGTPTLTSRHSSIGSRTDPSHRPSPSSTFIQKPANKPFSGIHGRYPGRTGPCIDENSYCEEQDCYKYPRFAQRYCEKTCNYC</sequence>
<keyword evidence="6" id="KW-1185">Reference proteome</keyword>
<evidence type="ECO:0000313" key="6">
    <source>
        <dbReference type="Proteomes" id="UP000024404"/>
    </source>
</evidence>
<feature type="compositionally biased region" description="Basic and acidic residues" evidence="2">
    <location>
        <begin position="327"/>
        <end position="338"/>
    </location>
</feature>
<feature type="domain" description="ShKT" evidence="4">
    <location>
        <begin position="280"/>
        <end position="310"/>
    </location>
</feature>
<feature type="domain" description="ShKT" evidence="4">
    <location>
        <begin position="107"/>
        <end position="137"/>
    </location>
</feature>
<feature type="region of interest" description="Disordered" evidence="2">
    <location>
        <begin position="394"/>
        <end position="481"/>
    </location>
</feature>
<feature type="signal peptide" evidence="3">
    <location>
        <begin position="1"/>
        <end position="16"/>
    </location>
</feature>
<reference evidence="6" key="1">
    <citation type="submission" date="2013-10" db="EMBL/GenBank/DDBJ databases">
        <title>Genome sequencing of Onchocerca volvulus.</title>
        <authorList>
            <person name="Cotton J."/>
            <person name="Tsai J."/>
            <person name="Stanley E."/>
            <person name="Tracey A."/>
            <person name="Holroyd N."/>
            <person name="Lustigman S."/>
            <person name="Berriman M."/>
        </authorList>
    </citation>
    <scope>NUCLEOTIDE SEQUENCE</scope>
</reference>
<dbReference type="PANTHER" id="PTHR21724:SF109">
    <property type="entry name" value="SHKT DOMAIN-CONTAINING PROTEIN"/>
    <property type="match status" value="1"/>
</dbReference>
<dbReference type="EMBL" id="CMVM020000074">
    <property type="status" value="NOT_ANNOTATED_CDS"/>
    <property type="molecule type" value="Genomic_DNA"/>
</dbReference>
<feature type="chain" id="PRO_5014295827" description="ShKT domain-containing protein" evidence="3">
    <location>
        <begin position="17"/>
        <end position="518"/>
    </location>
</feature>
<feature type="domain" description="ShKT" evidence="4">
    <location>
        <begin position="356"/>
        <end position="386"/>
    </location>
</feature>
<name>A0A2K6VUT6_ONCVO</name>
<accession>A0A2K6VUT6</accession>
<evidence type="ECO:0000313" key="5">
    <source>
        <dbReference type="EnsemblMetazoa" id="OVOC2486.1"/>
    </source>
</evidence>
<dbReference type="PROSITE" id="PS51670">
    <property type="entry name" value="SHKT"/>
    <property type="match status" value="4"/>
</dbReference>
<feature type="compositionally biased region" description="Polar residues" evidence="2">
    <location>
        <begin position="422"/>
        <end position="466"/>
    </location>
</feature>
<evidence type="ECO:0000256" key="2">
    <source>
        <dbReference type="SAM" id="MobiDB-lite"/>
    </source>
</evidence>
<dbReference type="EnsemblMetazoa" id="OVOC2486.1">
    <property type="protein sequence ID" value="OVOC2486.1"/>
    <property type="gene ID" value="WBGene00239295"/>
</dbReference>
<feature type="region of interest" description="Disordered" evidence="2">
    <location>
        <begin position="222"/>
        <end position="263"/>
    </location>
</feature>
<reference evidence="5" key="2">
    <citation type="submission" date="2018-02" db="UniProtKB">
        <authorList>
            <consortium name="EnsemblMetazoa"/>
        </authorList>
    </citation>
    <scope>IDENTIFICATION</scope>
</reference>
<dbReference type="Pfam" id="PF01549">
    <property type="entry name" value="ShK"/>
    <property type="match status" value="6"/>
</dbReference>
<protein>
    <recommendedName>
        <fullName evidence="4">ShKT domain-containing protein</fullName>
    </recommendedName>
</protein>
<dbReference type="EnsemblMetazoa" id="OVOC2486.2">
    <property type="protein sequence ID" value="OVOC2486.2"/>
    <property type="gene ID" value="WBGene00239295"/>
</dbReference>
<feature type="domain" description="ShKT" evidence="4">
    <location>
        <begin position="31"/>
        <end position="61"/>
    </location>
</feature>
<keyword evidence="3" id="KW-0732">Signal</keyword>